<name>A0A0F9B255_9ZZZZ</name>
<accession>A0A0F9B255</accession>
<organism evidence="1">
    <name type="scientific">marine sediment metagenome</name>
    <dbReference type="NCBI Taxonomy" id="412755"/>
    <lineage>
        <taxon>unclassified sequences</taxon>
        <taxon>metagenomes</taxon>
        <taxon>ecological metagenomes</taxon>
    </lineage>
</organism>
<reference evidence="1" key="1">
    <citation type="journal article" date="2015" name="Nature">
        <title>Complex archaea that bridge the gap between prokaryotes and eukaryotes.</title>
        <authorList>
            <person name="Spang A."/>
            <person name="Saw J.H."/>
            <person name="Jorgensen S.L."/>
            <person name="Zaremba-Niedzwiedzka K."/>
            <person name="Martijn J."/>
            <person name="Lind A.E."/>
            <person name="van Eijk R."/>
            <person name="Schleper C."/>
            <person name="Guy L."/>
            <person name="Ettema T.J."/>
        </authorList>
    </citation>
    <scope>NUCLEOTIDE SEQUENCE</scope>
</reference>
<dbReference type="AlphaFoldDB" id="A0A0F9B255"/>
<sequence length="62" mass="7100">MKFKELAIGQTFEFDRGNNSLALLSFPNGPWVKISARRYHKSIDPFSYIEQVGSVNVKVRVL</sequence>
<dbReference type="EMBL" id="LAZR01054409">
    <property type="protein sequence ID" value="KKK78621.1"/>
    <property type="molecule type" value="Genomic_DNA"/>
</dbReference>
<proteinExistence type="predicted"/>
<evidence type="ECO:0000313" key="1">
    <source>
        <dbReference type="EMBL" id="KKK78621.1"/>
    </source>
</evidence>
<gene>
    <name evidence="1" type="ORF">LCGC14_2841730</name>
</gene>
<protein>
    <submittedName>
        <fullName evidence="1">Uncharacterized protein</fullName>
    </submittedName>
</protein>
<comment type="caution">
    <text evidence="1">The sequence shown here is derived from an EMBL/GenBank/DDBJ whole genome shotgun (WGS) entry which is preliminary data.</text>
</comment>